<sequence length="270" mass="28603">MTATTIDRSHLSTYTKARARLNVLWAVVLVIGVGFWSLVFVGPVIAQATERTEQVSAVAVEETTVMQTQGSRRNRHIEEVRALVVEFEFAGTQYRETLATDDEQLGDVTVYLNTSTDRVAFAAPEAIDFWGWFWGIAGGLVLAGGAIALVSSIAGTVRLSRFDPSSRAPEFALDVTGATVRVVNQKKAATPKNTAIDITTVVASATDGIPTGTELVLTAKAAAAPGVPQTGTRLEGMFVKPGAKSGLAVVRFGADAPWWPVSAGEKAPEV</sequence>
<name>A0A852WUT9_9MICO</name>
<dbReference type="EMBL" id="JACCFI010000001">
    <property type="protein sequence ID" value="NYG21699.1"/>
    <property type="molecule type" value="Genomic_DNA"/>
</dbReference>
<evidence type="ECO:0000313" key="2">
    <source>
        <dbReference type="EMBL" id="NYG21699.1"/>
    </source>
</evidence>
<comment type="caution">
    <text evidence="2">The sequence shown here is derived from an EMBL/GenBank/DDBJ whole genome shotgun (WGS) entry which is preliminary data.</text>
</comment>
<protein>
    <submittedName>
        <fullName evidence="2">Uncharacterized protein</fullName>
    </submittedName>
</protein>
<dbReference type="AlphaFoldDB" id="A0A852WUT9"/>
<keyword evidence="3" id="KW-1185">Reference proteome</keyword>
<evidence type="ECO:0000313" key="3">
    <source>
        <dbReference type="Proteomes" id="UP000549066"/>
    </source>
</evidence>
<keyword evidence="1" id="KW-0812">Transmembrane</keyword>
<evidence type="ECO:0000256" key="1">
    <source>
        <dbReference type="SAM" id="Phobius"/>
    </source>
</evidence>
<feature type="transmembrane region" description="Helical" evidence="1">
    <location>
        <begin position="21"/>
        <end position="46"/>
    </location>
</feature>
<dbReference type="Proteomes" id="UP000549066">
    <property type="component" value="Unassembled WGS sequence"/>
</dbReference>
<reference evidence="2 3" key="1">
    <citation type="submission" date="2020-07" db="EMBL/GenBank/DDBJ databases">
        <title>Sequencing the genomes of 1000 actinobacteria strains.</title>
        <authorList>
            <person name="Klenk H.-P."/>
        </authorList>
    </citation>
    <scope>NUCLEOTIDE SEQUENCE [LARGE SCALE GENOMIC DNA]</scope>
    <source>
        <strain evidence="2 3">DSM 8598</strain>
    </source>
</reference>
<gene>
    <name evidence="2" type="ORF">BJY17_002446</name>
</gene>
<keyword evidence="1" id="KW-1133">Transmembrane helix</keyword>
<feature type="transmembrane region" description="Helical" evidence="1">
    <location>
        <begin position="132"/>
        <end position="157"/>
    </location>
</feature>
<keyword evidence="1" id="KW-0472">Membrane</keyword>
<dbReference type="RefSeq" id="WP_179551604.1">
    <property type="nucleotide sequence ID" value="NZ_JACCFI010000001.1"/>
</dbReference>
<proteinExistence type="predicted"/>
<accession>A0A852WUT9</accession>
<organism evidence="2 3">
    <name type="scientific">Agromyces hippuratus</name>
    <dbReference type="NCBI Taxonomy" id="286438"/>
    <lineage>
        <taxon>Bacteria</taxon>
        <taxon>Bacillati</taxon>
        <taxon>Actinomycetota</taxon>
        <taxon>Actinomycetes</taxon>
        <taxon>Micrococcales</taxon>
        <taxon>Microbacteriaceae</taxon>
        <taxon>Agromyces</taxon>
    </lineage>
</organism>